<protein>
    <submittedName>
        <fullName evidence="6">ABC transporter ATP-binding protein</fullName>
    </submittedName>
</protein>
<feature type="domain" description="ABC transporter" evidence="5">
    <location>
        <begin position="21"/>
        <end position="265"/>
    </location>
</feature>
<dbReference type="SUPFAM" id="SSF52540">
    <property type="entry name" value="P-loop containing nucleoside triphosphate hydrolases"/>
    <property type="match status" value="1"/>
</dbReference>
<gene>
    <name evidence="6" type="ORF">HUG12_20400</name>
</gene>
<dbReference type="GO" id="GO:0055085">
    <property type="term" value="P:transmembrane transport"/>
    <property type="evidence" value="ECO:0007669"/>
    <property type="project" value="UniProtKB-ARBA"/>
</dbReference>
<dbReference type="AlphaFoldDB" id="A0A7D5LDP5"/>
<dbReference type="SMART" id="SM00382">
    <property type="entry name" value="AAA"/>
    <property type="match status" value="1"/>
</dbReference>
<dbReference type="PANTHER" id="PTHR43776">
    <property type="entry name" value="TRANSPORT ATP-BINDING PROTEIN"/>
    <property type="match status" value="1"/>
</dbReference>
<dbReference type="Proteomes" id="UP000509626">
    <property type="component" value="Plasmid unnamed1"/>
</dbReference>
<dbReference type="GeneID" id="56039873"/>
<sequence length="379" mass="41216">MSDDAPVLELRGLEKHFDTSTGLVDVVRTRLAGGDPSYVKAVDGVDMQLRENQVQGVIGESGCGKTTLLRTLIGLYEPTDGELLFHGRPTSEFTKEEWTEFRRQVGIVFQDPFNSLDPKFSVRRTLAEPLEIHGIDYDLARIEEMLESVGLTPAGKYVGRFPNQLSGGEKQRVAIARGLITEPDVVLADEPASMLDVSTQAEILNLLNRLTDEFGVSMVYISHDLSTVSYICDRINVMYLGRVVEEAPTRRLLAEPKHPYTRALIQSIPIPDPHYERERAVIGGEPGDPINMPTGCRFKNRCPERMDVCDHTPYDVSTEGDEDRTVACHLYYDHPTDGTDASASADGTAADGGTTPAGGGPPAGDHSPAVSGTTGGGSE</sequence>
<dbReference type="GO" id="GO:0015833">
    <property type="term" value="P:peptide transport"/>
    <property type="evidence" value="ECO:0007669"/>
    <property type="project" value="InterPro"/>
</dbReference>
<dbReference type="Pfam" id="PF00005">
    <property type="entry name" value="ABC_tran"/>
    <property type="match status" value="1"/>
</dbReference>
<dbReference type="Gene3D" id="3.40.50.300">
    <property type="entry name" value="P-loop containing nucleotide triphosphate hydrolases"/>
    <property type="match status" value="1"/>
</dbReference>
<dbReference type="PROSITE" id="PS00211">
    <property type="entry name" value="ABC_TRANSPORTER_1"/>
    <property type="match status" value="1"/>
</dbReference>
<dbReference type="InterPro" id="IPR017871">
    <property type="entry name" value="ABC_transporter-like_CS"/>
</dbReference>
<dbReference type="NCBIfam" id="TIGR01727">
    <property type="entry name" value="oligo_HPY"/>
    <property type="match status" value="1"/>
</dbReference>
<name>A0A7D5LDP5_9EURY</name>
<dbReference type="OrthoDB" id="18209at2157"/>
<keyword evidence="3 6" id="KW-0067">ATP-binding</keyword>
<evidence type="ECO:0000256" key="2">
    <source>
        <dbReference type="ARBA" id="ARBA00022741"/>
    </source>
</evidence>
<dbReference type="Pfam" id="PF08352">
    <property type="entry name" value="oligo_HPY"/>
    <property type="match status" value="1"/>
</dbReference>
<organism evidence="6 7">
    <name type="scientific">Halorarum salinum</name>
    <dbReference type="NCBI Taxonomy" id="2743089"/>
    <lineage>
        <taxon>Archaea</taxon>
        <taxon>Methanobacteriati</taxon>
        <taxon>Methanobacteriota</taxon>
        <taxon>Stenosarchaea group</taxon>
        <taxon>Halobacteria</taxon>
        <taxon>Halobacteriales</taxon>
        <taxon>Haloferacaceae</taxon>
        <taxon>Halorarum</taxon>
    </lineage>
</organism>
<dbReference type="InterPro" id="IPR003593">
    <property type="entry name" value="AAA+_ATPase"/>
</dbReference>
<reference evidence="6 7" key="1">
    <citation type="submission" date="2020-06" db="EMBL/GenBank/DDBJ databases">
        <title>NJ-3-1, isolated from saline soil.</title>
        <authorList>
            <person name="Cui H.L."/>
            <person name="Shi X."/>
        </authorList>
    </citation>
    <scope>NUCLEOTIDE SEQUENCE [LARGE SCALE GENOMIC DNA]</scope>
    <source>
        <strain evidence="6 7">NJ-3-1</strain>
        <plasmid evidence="6 7">unnamed1</plasmid>
    </source>
</reference>
<dbReference type="EMBL" id="CP058580">
    <property type="protein sequence ID" value="QLG64154.1"/>
    <property type="molecule type" value="Genomic_DNA"/>
</dbReference>
<dbReference type="GO" id="GO:0005524">
    <property type="term" value="F:ATP binding"/>
    <property type="evidence" value="ECO:0007669"/>
    <property type="project" value="UniProtKB-KW"/>
</dbReference>
<feature type="region of interest" description="Disordered" evidence="4">
    <location>
        <begin position="339"/>
        <end position="379"/>
    </location>
</feature>
<dbReference type="RefSeq" id="WP_179270737.1">
    <property type="nucleotide sequence ID" value="NZ_CP058580.1"/>
</dbReference>
<evidence type="ECO:0000256" key="1">
    <source>
        <dbReference type="ARBA" id="ARBA00022448"/>
    </source>
</evidence>
<evidence type="ECO:0000259" key="5">
    <source>
        <dbReference type="PROSITE" id="PS50893"/>
    </source>
</evidence>
<evidence type="ECO:0000256" key="3">
    <source>
        <dbReference type="ARBA" id="ARBA00022840"/>
    </source>
</evidence>
<accession>A0A7D5LDP5</accession>
<keyword evidence="1" id="KW-0813">Transport</keyword>
<keyword evidence="7" id="KW-1185">Reference proteome</keyword>
<dbReference type="CDD" id="cd03257">
    <property type="entry name" value="ABC_NikE_OppD_transporters"/>
    <property type="match status" value="1"/>
</dbReference>
<feature type="compositionally biased region" description="Low complexity" evidence="4">
    <location>
        <begin position="339"/>
        <end position="354"/>
    </location>
</feature>
<dbReference type="InterPro" id="IPR013563">
    <property type="entry name" value="Oligopep_ABC_C"/>
</dbReference>
<dbReference type="GO" id="GO:0016887">
    <property type="term" value="F:ATP hydrolysis activity"/>
    <property type="evidence" value="ECO:0007669"/>
    <property type="project" value="InterPro"/>
</dbReference>
<geneLocation type="plasmid" evidence="6 7">
    <name>unnamed1</name>
</geneLocation>
<proteinExistence type="predicted"/>
<dbReference type="InterPro" id="IPR050319">
    <property type="entry name" value="ABC_transp_ATP-bind"/>
</dbReference>
<dbReference type="InterPro" id="IPR003439">
    <property type="entry name" value="ABC_transporter-like_ATP-bd"/>
</dbReference>
<keyword evidence="6" id="KW-0614">Plasmid</keyword>
<evidence type="ECO:0000313" key="6">
    <source>
        <dbReference type="EMBL" id="QLG64154.1"/>
    </source>
</evidence>
<dbReference type="KEGG" id="halu:HUG12_20400"/>
<dbReference type="InterPro" id="IPR027417">
    <property type="entry name" value="P-loop_NTPase"/>
</dbReference>
<dbReference type="FunFam" id="3.40.50.300:FF:000016">
    <property type="entry name" value="Oligopeptide ABC transporter ATP-binding component"/>
    <property type="match status" value="1"/>
</dbReference>
<keyword evidence="2" id="KW-0547">Nucleotide-binding</keyword>
<evidence type="ECO:0000256" key="4">
    <source>
        <dbReference type="SAM" id="MobiDB-lite"/>
    </source>
</evidence>
<dbReference type="PROSITE" id="PS50893">
    <property type="entry name" value="ABC_TRANSPORTER_2"/>
    <property type="match status" value="1"/>
</dbReference>
<evidence type="ECO:0000313" key="7">
    <source>
        <dbReference type="Proteomes" id="UP000509626"/>
    </source>
</evidence>